<dbReference type="InterPro" id="IPR036691">
    <property type="entry name" value="Endo/exonu/phosph_ase_sf"/>
</dbReference>
<evidence type="ECO:0000313" key="1">
    <source>
        <dbReference type="EMBL" id="KAK7499247.1"/>
    </source>
</evidence>
<dbReference type="EMBL" id="JACVVK020000045">
    <property type="protein sequence ID" value="KAK7499247.1"/>
    <property type="molecule type" value="Genomic_DNA"/>
</dbReference>
<evidence type="ECO:0008006" key="3">
    <source>
        <dbReference type="Google" id="ProtNLM"/>
    </source>
</evidence>
<dbReference type="Gene3D" id="3.60.10.10">
    <property type="entry name" value="Endonuclease/exonuclease/phosphatase"/>
    <property type="match status" value="1"/>
</dbReference>
<reference evidence="1 2" key="1">
    <citation type="journal article" date="2023" name="Sci. Data">
        <title>Genome assembly of the Korean intertidal mud-creeper Batillaria attramentaria.</title>
        <authorList>
            <person name="Patra A.K."/>
            <person name="Ho P.T."/>
            <person name="Jun S."/>
            <person name="Lee S.J."/>
            <person name="Kim Y."/>
            <person name="Won Y.J."/>
        </authorList>
    </citation>
    <scope>NUCLEOTIDE SEQUENCE [LARGE SCALE GENOMIC DNA]</scope>
    <source>
        <strain evidence="1">Wonlab-2016</strain>
    </source>
</reference>
<protein>
    <recommendedName>
        <fullName evidence="3">Endonuclease/exonuclease/phosphatase domain-containing protein</fullName>
    </recommendedName>
</protein>
<dbReference type="Proteomes" id="UP001519460">
    <property type="component" value="Unassembled WGS sequence"/>
</dbReference>
<sequence>MFPEFLELVKAYDIVCLSETKLCDVDEIYLPGYVGFFRNRGKYRRRSGGIFVKEHIADYISVFENRSMISSVNEKMKYYSFTDVSLPENILSMKLEGLVFKEAVTVGAVYIPPEGSTYANTDFFVQLQDCIVALGLNNLCLLGDFNARTGTLNDIIEGDVNDGLDVLFEGRIQQSNIPRRLNTDCGTNNMGFRLVDFCKEMGGVMVNGRVGVDGTCGRAITCDM</sequence>
<organism evidence="1 2">
    <name type="scientific">Batillaria attramentaria</name>
    <dbReference type="NCBI Taxonomy" id="370345"/>
    <lineage>
        <taxon>Eukaryota</taxon>
        <taxon>Metazoa</taxon>
        <taxon>Spiralia</taxon>
        <taxon>Lophotrochozoa</taxon>
        <taxon>Mollusca</taxon>
        <taxon>Gastropoda</taxon>
        <taxon>Caenogastropoda</taxon>
        <taxon>Sorbeoconcha</taxon>
        <taxon>Cerithioidea</taxon>
        <taxon>Batillariidae</taxon>
        <taxon>Batillaria</taxon>
    </lineage>
</organism>
<dbReference type="SUPFAM" id="SSF56219">
    <property type="entry name" value="DNase I-like"/>
    <property type="match status" value="1"/>
</dbReference>
<name>A0ABD0LI67_9CAEN</name>
<proteinExistence type="predicted"/>
<gene>
    <name evidence="1" type="ORF">BaRGS_00009507</name>
</gene>
<evidence type="ECO:0000313" key="2">
    <source>
        <dbReference type="Proteomes" id="UP001519460"/>
    </source>
</evidence>
<dbReference type="AlphaFoldDB" id="A0ABD0LI67"/>
<accession>A0ABD0LI67</accession>
<keyword evidence="2" id="KW-1185">Reference proteome</keyword>
<comment type="caution">
    <text evidence="1">The sequence shown here is derived from an EMBL/GenBank/DDBJ whole genome shotgun (WGS) entry which is preliminary data.</text>
</comment>